<feature type="transmembrane region" description="Helical" evidence="1">
    <location>
        <begin position="167"/>
        <end position="187"/>
    </location>
</feature>
<accession>A0A7M2SYV1</accession>
<dbReference type="AlphaFoldDB" id="A0A7M2SYV1"/>
<proteinExistence type="predicted"/>
<keyword evidence="1" id="KW-0812">Transmembrane</keyword>
<dbReference type="Proteomes" id="UP000594205">
    <property type="component" value="Chromosome"/>
</dbReference>
<sequence>MNRIRPVARLQIPAWPHILGWTWGLTAVAFGINLLLFLANHDPGDGVRDTGGLVSLYAIAISMATFSVTQIFPYALGMSVTRRDFYLAWSLLALAQSVAYALVLCLLRAVEQATGHWGMGMRYFDLSFMDDANPVLLLLGYAVPMLVVTHFGILLGTVHLRWGTTGVLASLTLTMTALGLAAALITWTRQWHTIGHWLLDQPPTALLAGWPVLVAAAFAGGGYTLIRRATA</sequence>
<evidence type="ECO:0000313" key="2">
    <source>
        <dbReference type="EMBL" id="QOV40815.1"/>
    </source>
</evidence>
<reference evidence="2 3" key="1">
    <citation type="submission" date="2020-10" db="EMBL/GenBank/DDBJ databases">
        <title>Streptomyces ferrugineus complate genome analysis.</title>
        <authorList>
            <person name="Anwar N."/>
        </authorList>
    </citation>
    <scope>NUCLEOTIDE SEQUENCE [LARGE SCALE GENOMIC DNA]</scope>
    <source>
        <strain evidence="2 3">CCTCC AA2014009</strain>
    </source>
</reference>
<evidence type="ECO:0000256" key="1">
    <source>
        <dbReference type="SAM" id="Phobius"/>
    </source>
</evidence>
<name>A0A7M2SYV1_9ACTN</name>
<gene>
    <name evidence="2" type="ORF">IM697_21950</name>
</gene>
<organism evidence="2 3">
    <name type="scientific">Streptomyces ferrugineus</name>
    <dbReference type="NCBI Taxonomy" id="1413221"/>
    <lineage>
        <taxon>Bacteria</taxon>
        <taxon>Bacillati</taxon>
        <taxon>Actinomycetota</taxon>
        <taxon>Actinomycetes</taxon>
        <taxon>Kitasatosporales</taxon>
        <taxon>Streptomycetaceae</taxon>
        <taxon>Streptomyces</taxon>
    </lineage>
</organism>
<feature type="transmembrane region" description="Helical" evidence="1">
    <location>
        <begin position="51"/>
        <end position="74"/>
    </location>
</feature>
<keyword evidence="3" id="KW-1185">Reference proteome</keyword>
<dbReference type="RefSeq" id="WP_194049397.1">
    <property type="nucleotide sequence ID" value="NZ_CP063373.1"/>
</dbReference>
<protein>
    <submittedName>
        <fullName evidence="2">ABC transporter permease</fullName>
    </submittedName>
</protein>
<feature type="transmembrane region" description="Helical" evidence="1">
    <location>
        <begin position="21"/>
        <end position="39"/>
    </location>
</feature>
<dbReference type="KEGG" id="sfeu:IM697_21950"/>
<keyword evidence="1" id="KW-0472">Membrane</keyword>
<evidence type="ECO:0000313" key="3">
    <source>
        <dbReference type="Proteomes" id="UP000594205"/>
    </source>
</evidence>
<dbReference type="EMBL" id="CP063373">
    <property type="protein sequence ID" value="QOV40815.1"/>
    <property type="molecule type" value="Genomic_DNA"/>
</dbReference>
<feature type="transmembrane region" description="Helical" evidence="1">
    <location>
        <begin position="86"/>
        <end position="110"/>
    </location>
</feature>
<feature type="transmembrane region" description="Helical" evidence="1">
    <location>
        <begin position="135"/>
        <end position="155"/>
    </location>
</feature>
<keyword evidence="1" id="KW-1133">Transmembrane helix</keyword>
<feature type="transmembrane region" description="Helical" evidence="1">
    <location>
        <begin position="207"/>
        <end position="226"/>
    </location>
</feature>